<dbReference type="Proteomes" id="UP001318860">
    <property type="component" value="Unassembled WGS sequence"/>
</dbReference>
<evidence type="ECO:0000256" key="1">
    <source>
        <dbReference type="SAM" id="MobiDB-lite"/>
    </source>
</evidence>
<feature type="region of interest" description="Disordered" evidence="1">
    <location>
        <begin position="392"/>
        <end position="418"/>
    </location>
</feature>
<dbReference type="EMBL" id="JABTTQ020001794">
    <property type="protein sequence ID" value="KAK6128239.1"/>
    <property type="molecule type" value="Genomic_DNA"/>
</dbReference>
<name>A0ABR0V0G5_REHGL</name>
<organism evidence="2 3">
    <name type="scientific">Rehmannia glutinosa</name>
    <name type="common">Chinese foxglove</name>
    <dbReference type="NCBI Taxonomy" id="99300"/>
    <lineage>
        <taxon>Eukaryota</taxon>
        <taxon>Viridiplantae</taxon>
        <taxon>Streptophyta</taxon>
        <taxon>Embryophyta</taxon>
        <taxon>Tracheophyta</taxon>
        <taxon>Spermatophyta</taxon>
        <taxon>Magnoliopsida</taxon>
        <taxon>eudicotyledons</taxon>
        <taxon>Gunneridae</taxon>
        <taxon>Pentapetalae</taxon>
        <taxon>asterids</taxon>
        <taxon>lamiids</taxon>
        <taxon>Lamiales</taxon>
        <taxon>Orobanchaceae</taxon>
        <taxon>Rehmannieae</taxon>
        <taxon>Rehmannia</taxon>
    </lineage>
</organism>
<evidence type="ECO:0000313" key="2">
    <source>
        <dbReference type="EMBL" id="KAK6128239.1"/>
    </source>
</evidence>
<accession>A0ABR0V0G5</accession>
<keyword evidence="3" id="KW-1185">Reference proteome</keyword>
<reference evidence="2 3" key="1">
    <citation type="journal article" date="2021" name="Comput. Struct. Biotechnol. J.">
        <title>De novo genome assembly of the potent medicinal plant Rehmannia glutinosa using nanopore technology.</title>
        <authorList>
            <person name="Ma L."/>
            <person name="Dong C."/>
            <person name="Song C."/>
            <person name="Wang X."/>
            <person name="Zheng X."/>
            <person name="Niu Y."/>
            <person name="Chen S."/>
            <person name="Feng W."/>
        </authorList>
    </citation>
    <scope>NUCLEOTIDE SEQUENCE [LARGE SCALE GENOMIC DNA]</scope>
    <source>
        <strain evidence="2">DH-2019</strain>
    </source>
</reference>
<dbReference type="InterPro" id="IPR039615">
    <property type="entry name" value="PKS"/>
</dbReference>
<comment type="caution">
    <text evidence="2">The sequence shown here is derived from an EMBL/GenBank/DDBJ whole genome shotgun (WGS) entry which is preliminary data.</text>
</comment>
<gene>
    <name evidence="2" type="ORF">DH2020_038012</name>
</gene>
<feature type="compositionally biased region" description="Basic and acidic residues" evidence="1">
    <location>
        <begin position="403"/>
        <end position="412"/>
    </location>
</feature>
<protein>
    <submittedName>
        <fullName evidence="2">Uncharacterized protein</fullName>
    </submittedName>
</protein>
<evidence type="ECO:0000313" key="3">
    <source>
        <dbReference type="Proteomes" id="UP001318860"/>
    </source>
</evidence>
<dbReference type="PANTHER" id="PTHR33781:SF3">
    <property type="entry name" value="PROTEIN PHYTOCHROME KINASE SUBSTRATE 3"/>
    <property type="match status" value="1"/>
</dbReference>
<dbReference type="PANTHER" id="PTHR33781">
    <property type="entry name" value="PROTEIN PHYTOCHROME KINASE SUBSTRATE 1-RELATED"/>
    <property type="match status" value="1"/>
</dbReference>
<sequence>MDKDDMSLRVASFSCYLDTAKENLVHRVSSQDQTPIPLTSSKTSIKPPFSIKFSKSSQDSLTNLRVDSFSYLNTTTGDNNFVFEIPGPIQDPTSAFTFSQEIPKDSEIGVFGADKYFNMKLEYHHHQKTAETKHKFNNEVAPQKIESNINRTIRTPSLSSEASSWNSQTALIPDNFQKIGYSQTKQKKTIGRRNIFTGFGCRGPCFDKKSVHIDKIVYTGSKLPTRTGSERIDHLALIPVPENHSTAKNQLKMESLDESRHSIEVFGSNTSKGDNIATNMERKLSMLTWDAIPKSQTPLPASKSSTVCDDMASDASSDLFEIENISGSIFPSITSEPADDVSTCMSPTSHYAPSEASIQWSVVTASAADYNSILSDYNDETSVSVAGDLISRNNNMTNRSSKTRNDGKEVQKSRSGGLLGCKSHKAVDVAENVCHKINDQKTAKHHQGLDLSVSSFGKSGRVKDVDVLKLPRSFANGGLNSHPSVP</sequence>
<proteinExistence type="predicted"/>